<protein>
    <recommendedName>
        <fullName evidence="4">DUF4352 domain-containing protein</fullName>
    </recommendedName>
</protein>
<dbReference type="EMBL" id="VSSQ01022355">
    <property type="protein sequence ID" value="MPM68620.1"/>
    <property type="molecule type" value="Genomic_DNA"/>
</dbReference>
<reference evidence="3" key="1">
    <citation type="submission" date="2019-08" db="EMBL/GenBank/DDBJ databases">
        <authorList>
            <person name="Kucharzyk K."/>
            <person name="Murdoch R.W."/>
            <person name="Higgins S."/>
            <person name="Loffler F."/>
        </authorList>
    </citation>
    <scope>NUCLEOTIDE SEQUENCE</scope>
</reference>
<accession>A0A645BT66</accession>
<sequence length="201" mass="20743">MAKHDGSTARIRTYITGVVLMVAVVAAALIGDRLDRSSSSTPGLGAGSSASAGTPPRTTGPGTPTDRPLPPTAGPRSRSTTPSSPARTGLPISGQWIDYQSSEGTGRLAVTDHRRRGKLTELDVVLAATSGYQSYILWAYDDSGNRYLPVSDQESPLAVGSGVIAAGETLTGQLSFEAPAGPLTLVLRNDRNEAVGALRVG</sequence>
<keyword evidence="2" id="KW-1133">Transmembrane helix</keyword>
<feature type="compositionally biased region" description="Low complexity" evidence="1">
    <location>
        <begin position="37"/>
        <end position="66"/>
    </location>
</feature>
<feature type="region of interest" description="Disordered" evidence="1">
    <location>
        <begin position="35"/>
        <end position="97"/>
    </location>
</feature>
<comment type="caution">
    <text evidence="3">The sequence shown here is derived from an EMBL/GenBank/DDBJ whole genome shotgun (WGS) entry which is preliminary data.</text>
</comment>
<evidence type="ECO:0000313" key="3">
    <source>
        <dbReference type="EMBL" id="MPM68620.1"/>
    </source>
</evidence>
<evidence type="ECO:0000256" key="1">
    <source>
        <dbReference type="SAM" id="MobiDB-lite"/>
    </source>
</evidence>
<keyword evidence="2" id="KW-0472">Membrane</keyword>
<keyword evidence="2" id="KW-0812">Transmembrane</keyword>
<organism evidence="3">
    <name type="scientific">bioreactor metagenome</name>
    <dbReference type="NCBI Taxonomy" id="1076179"/>
    <lineage>
        <taxon>unclassified sequences</taxon>
        <taxon>metagenomes</taxon>
        <taxon>ecological metagenomes</taxon>
    </lineage>
</organism>
<dbReference type="AlphaFoldDB" id="A0A645BT66"/>
<feature type="compositionally biased region" description="Low complexity" evidence="1">
    <location>
        <begin position="74"/>
        <end position="89"/>
    </location>
</feature>
<proteinExistence type="predicted"/>
<evidence type="ECO:0008006" key="4">
    <source>
        <dbReference type="Google" id="ProtNLM"/>
    </source>
</evidence>
<gene>
    <name evidence="3" type="ORF">SDC9_115554</name>
</gene>
<name>A0A645BT66_9ZZZZ</name>
<evidence type="ECO:0000256" key="2">
    <source>
        <dbReference type="SAM" id="Phobius"/>
    </source>
</evidence>
<feature type="transmembrane region" description="Helical" evidence="2">
    <location>
        <begin position="12"/>
        <end position="31"/>
    </location>
</feature>